<dbReference type="AlphaFoldDB" id="A0A1J4KPU4"/>
<evidence type="ECO:0000313" key="2">
    <source>
        <dbReference type="EMBL" id="OHT11726.1"/>
    </source>
</evidence>
<dbReference type="Proteomes" id="UP000179807">
    <property type="component" value="Unassembled WGS sequence"/>
</dbReference>
<evidence type="ECO:0000313" key="3">
    <source>
        <dbReference type="Proteomes" id="UP000179807"/>
    </source>
</evidence>
<reference evidence="2" key="1">
    <citation type="submission" date="2016-10" db="EMBL/GenBank/DDBJ databases">
        <authorList>
            <person name="Benchimol M."/>
            <person name="Almeida L.G."/>
            <person name="Vasconcelos A.T."/>
            <person name="Perreira-Neves A."/>
            <person name="Rosa I.A."/>
            <person name="Tasca T."/>
            <person name="Bogo M.R."/>
            <person name="de Souza W."/>
        </authorList>
    </citation>
    <scope>NUCLEOTIDE SEQUENCE [LARGE SCALE GENOMIC DNA]</scope>
    <source>
        <strain evidence="2">K</strain>
    </source>
</reference>
<evidence type="ECO:0000256" key="1">
    <source>
        <dbReference type="SAM" id="Phobius"/>
    </source>
</evidence>
<name>A0A1J4KPU4_9EUKA</name>
<protein>
    <recommendedName>
        <fullName evidence="4">EGF-like domain-containing protein</fullName>
    </recommendedName>
</protein>
<keyword evidence="1" id="KW-1133">Transmembrane helix</keyword>
<proteinExistence type="predicted"/>
<dbReference type="EMBL" id="MLAK01000581">
    <property type="protein sequence ID" value="OHT11726.1"/>
    <property type="molecule type" value="Genomic_DNA"/>
</dbReference>
<evidence type="ECO:0008006" key="4">
    <source>
        <dbReference type="Google" id="ProtNLM"/>
    </source>
</evidence>
<sequence length="300" mass="34870">MLLAFIFIHSIQSLNRRDRHRHEEDIVNKVTLLDSKENDDKNYKVLNDDQEVKEKLKPLQENVSNRDENKDNLIPIDKFDEKESDNFCKLNHTRVVDDKCVCEEGYISTDPYLYGCWKCEQTCHQNAICVSPGKCECLLSFKGDGVEVCTENPPTIIHYSPSYCYAGKYCSILVNYSYHTNYSEYSFCRFNDYVVKSEDPDGYSFRCNFPTYFTGKAKFSISFDSNVWSKEDYYVTVIGMPSISLEQVIVLFMLLMLLVALGRVAYLKWRESHKFGQMPKHKTFLKARKQAKAETNAPLV</sequence>
<gene>
    <name evidence="2" type="ORF">TRFO_18798</name>
</gene>
<dbReference type="RefSeq" id="XP_068364862.1">
    <property type="nucleotide sequence ID" value="XM_068500396.1"/>
</dbReference>
<feature type="transmembrane region" description="Helical" evidence="1">
    <location>
        <begin position="248"/>
        <end position="266"/>
    </location>
</feature>
<dbReference type="OrthoDB" id="409374at2759"/>
<dbReference type="VEuPathDB" id="TrichDB:TRFO_18798"/>
<organism evidence="2 3">
    <name type="scientific">Tritrichomonas foetus</name>
    <dbReference type="NCBI Taxonomy" id="1144522"/>
    <lineage>
        <taxon>Eukaryota</taxon>
        <taxon>Metamonada</taxon>
        <taxon>Parabasalia</taxon>
        <taxon>Tritrichomonadida</taxon>
        <taxon>Tritrichomonadidae</taxon>
        <taxon>Tritrichomonas</taxon>
    </lineage>
</organism>
<dbReference type="GeneID" id="94835100"/>
<comment type="caution">
    <text evidence="2">The sequence shown here is derived from an EMBL/GenBank/DDBJ whole genome shotgun (WGS) entry which is preliminary data.</text>
</comment>
<dbReference type="Gene3D" id="2.10.25.10">
    <property type="entry name" value="Laminin"/>
    <property type="match status" value="1"/>
</dbReference>
<keyword evidence="1" id="KW-0472">Membrane</keyword>
<accession>A0A1J4KPU4</accession>
<keyword evidence="1" id="KW-0812">Transmembrane</keyword>
<keyword evidence="3" id="KW-1185">Reference proteome</keyword>